<comment type="caution">
    <text evidence="1">The sequence shown here is derived from an EMBL/GenBank/DDBJ whole genome shotgun (WGS) entry which is preliminary data.</text>
</comment>
<evidence type="ECO:0000313" key="2">
    <source>
        <dbReference type="Proteomes" id="UP001209854"/>
    </source>
</evidence>
<evidence type="ECO:0000313" key="1">
    <source>
        <dbReference type="EMBL" id="MCW7555912.1"/>
    </source>
</evidence>
<dbReference type="EMBL" id="JAPFCC010000001">
    <property type="protein sequence ID" value="MCW7555912.1"/>
    <property type="molecule type" value="Genomic_DNA"/>
</dbReference>
<keyword evidence="2" id="KW-1185">Reference proteome</keyword>
<dbReference type="RefSeq" id="WP_262565647.1">
    <property type="nucleotide sequence ID" value="NZ_JAPFCC010000001.1"/>
</dbReference>
<gene>
    <name evidence="1" type="ORF">NX722_25440</name>
</gene>
<accession>A0ABT3N2R2</accession>
<sequence>MMILGDLLKAESEQELNTTLKRAFFSDIPVVIDDHVSEALTILTNLTRSTSESADLLDVAAAKELYMDEVWHKGIIVTVPWVATHYLKDPNSRATGCARWFPENYGEDGQKHLGWSHNSNKVSRSHFLATEFCWNNRVTSLYEQFSKEEKSSLIDALLTLGFPLNRVQQLQKPCNGGMSNSLPDFVSPHSKVVLFPDGSGDYVAVTPLVSAGFQRWVHNLIGHPDISCRPVFYSKPFQVSSFLGTCGGRLYCLYYPPKLGRHDYNLNYLLNHWRYKKNLLNAGGIFHKKSLNFLLQLASGKAFVESEKQKEGRLKHEAFRLENIVEEAFLFLFVMRVHYLAEQSQIDNALGKTFELALIQGDLSEAGKAVEYFLSQLNGILERSHYSAQLAYNPVLLPLFEKAIKKILNKITQSV</sequence>
<reference evidence="1 2" key="1">
    <citation type="submission" date="2022-10" db="EMBL/GenBank/DDBJ databases">
        <title>High-quality genome sequences of two octocoral-associated bacteria, Endozoicomonas euniceicola EF212 and Endozoicomonas gorgoniicola PS125.</title>
        <authorList>
            <person name="Chiou Y.-J."/>
            <person name="Chen Y.-H."/>
        </authorList>
    </citation>
    <scope>NUCLEOTIDE SEQUENCE [LARGE SCALE GENOMIC DNA]</scope>
    <source>
        <strain evidence="1 2">PS125</strain>
    </source>
</reference>
<proteinExistence type="predicted"/>
<organism evidence="1 2">
    <name type="scientific">Endozoicomonas gorgoniicola</name>
    <dbReference type="NCBI Taxonomy" id="1234144"/>
    <lineage>
        <taxon>Bacteria</taxon>
        <taxon>Pseudomonadati</taxon>
        <taxon>Pseudomonadota</taxon>
        <taxon>Gammaproteobacteria</taxon>
        <taxon>Oceanospirillales</taxon>
        <taxon>Endozoicomonadaceae</taxon>
        <taxon>Endozoicomonas</taxon>
    </lineage>
</organism>
<dbReference type="Proteomes" id="UP001209854">
    <property type="component" value="Unassembled WGS sequence"/>
</dbReference>
<protein>
    <submittedName>
        <fullName evidence="1">Uncharacterized protein</fullName>
    </submittedName>
</protein>
<name>A0ABT3N2R2_9GAMM</name>